<evidence type="ECO:0000259" key="2">
    <source>
        <dbReference type="Pfam" id="PF12000"/>
    </source>
</evidence>
<dbReference type="EMBL" id="CP012405">
    <property type="protein sequence ID" value="ALG74719.1"/>
    <property type="molecule type" value="Genomic_DNA"/>
</dbReference>
<dbReference type="SUPFAM" id="SSF53756">
    <property type="entry name" value="UDP-Glycosyltransferase/glycogen phosphorylase"/>
    <property type="match status" value="1"/>
</dbReference>
<evidence type="ECO:0000313" key="3">
    <source>
        <dbReference type="EMBL" id="ALG74719.1"/>
    </source>
</evidence>
<protein>
    <submittedName>
        <fullName evidence="3">Glycosyl transferase family 1</fullName>
    </submittedName>
</protein>
<dbReference type="CDD" id="cd03818">
    <property type="entry name" value="GT4_ExpC-like"/>
    <property type="match status" value="1"/>
</dbReference>
<keyword evidence="3" id="KW-0808">Transferase</keyword>
<organism evidence="3 4">
    <name type="scientific">Azospirillum thiophilum</name>
    <dbReference type="NCBI Taxonomy" id="528244"/>
    <lineage>
        <taxon>Bacteria</taxon>
        <taxon>Pseudomonadati</taxon>
        <taxon>Pseudomonadota</taxon>
        <taxon>Alphaproteobacteria</taxon>
        <taxon>Rhodospirillales</taxon>
        <taxon>Azospirillaceae</taxon>
        <taxon>Azospirillum</taxon>
    </lineage>
</organism>
<name>A0AAC8W3Z8_9PROT</name>
<dbReference type="AlphaFoldDB" id="A0AAC8W3Z8"/>
<dbReference type="GO" id="GO:0016757">
    <property type="term" value="F:glycosyltransferase activity"/>
    <property type="evidence" value="ECO:0007669"/>
    <property type="project" value="InterPro"/>
</dbReference>
<keyword evidence="4" id="KW-1185">Reference proteome</keyword>
<accession>A0AAC8W3Z8</accession>
<dbReference type="Proteomes" id="UP000069935">
    <property type="component" value="Chromosome 5"/>
</dbReference>
<dbReference type="Pfam" id="PF00534">
    <property type="entry name" value="Glycos_transf_1"/>
    <property type="match status" value="1"/>
</dbReference>
<proteinExistence type="predicted"/>
<feature type="domain" description="Glycosyl transferase family 4" evidence="2">
    <location>
        <begin position="26"/>
        <end position="191"/>
    </location>
</feature>
<evidence type="ECO:0000259" key="1">
    <source>
        <dbReference type="Pfam" id="PF00534"/>
    </source>
</evidence>
<dbReference type="PANTHER" id="PTHR12526">
    <property type="entry name" value="GLYCOSYLTRANSFERASE"/>
    <property type="match status" value="1"/>
</dbReference>
<dbReference type="InterPro" id="IPR001296">
    <property type="entry name" value="Glyco_trans_1"/>
</dbReference>
<dbReference type="KEGG" id="ati:AL072_27535"/>
<reference evidence="4" key="1">
    <citation type="submission" date="2015-08" db="EMBL/GenBank/DDBJ databases">
        <title>Complete Genome Sequence of Azospirillum thiophilum BV-S.</title>
        <authorList>
            <person name="Fomenkov A."/>
            <person name="Vincze T."/>
            <person name="Grabovich M."/>
            <person name="Dubinina G."/>
            <person name="Orlova M."/>
            <person name="Belousova E."/>
            <person name="Roberts R.J."/>
        </authorList>
    </citation>
    <scope>NUCLEOTIDE SEQUENCE [LARGE SCALE GENOMIC DNA]</scope>
    <source>
        <strain evidence="4">BV-S</strain>
    </source>
</reference>
<sequence length="412" mass="45511">MRYLFIHQNSPGQYRHVVRHLASRPGNRVVFVTQNAAQPLPGVEMLTYQPFRQTTPGLHHYLLDLEAGVIAGQMVHELCLRLKREGFTPDLVIGHNGWGETLYIKDVWPDVPLLAYFEFFYRSRQADVGFDPAAPLRPNDGPRLRTKNVINLLGADAADWGQTPTAWQWSLYPPDIGRRISVIHEGVDTRTVTPDPQARLRLPCGRSLTAADEVVTYVARNLEPYRGFPEFMRALPGILRRRPAAQVVVIGGDEVSYGPPLAGAPCHRERLLAELGGRLDTGRVHFLGQVPYGTFLSALRVSSAHVYLTYPFVLSWSMLEAMAAGCTVVGSATPPVAEVVRDGENGRLVDFFDTAALTDAVVGVLGNADARAAFSAAARRTVVERYDLTTVTLPRYLDLLDTLRDGRVPPAP</sequence>
<gene>
    <name evidence="3" type="ORF">AL072_27535</name>
</gene>
<dbReference type="RefSeq" id="WP_045585605.1">
    <property type="nucleotide sequence ID" value="NZ_CP012405.1"/>
</dbReference>
<feature type="domain" description="Glycosyl transferase family 1" evidence="1">
    <location>
        <begin position="213"/>
        <end position="380"/>
    </location>
</feature>
<dbReference type="Pfam" id="PF12000">
    <property type="entry name" value="Glyco_trans_4_3"/>
    <property type="match status" value="1"/>
</dbReference>
<dbReference type="Gene3D" id="3.40.50.2000">
    <property type="entry name" value="Glycogen Phosphorylase B"/>
    <property type="match status" value="2"/>
</dbReference>
<dbReference type="PANTHER" id="PTHR12526:SF635">
    <property type="entry name" value="GLYCOSYL TRANSFERASE GROUP 1"/>
    <property type="match status" value="1"/>
</dbReference>
<dbReference type="InterPro" id="IPR022623">
    <property type="entry name" value="Glyco_trans_4"/>
</dbReference>
<reference evidence="3 4" key="2">
    <citation type="journal article" date="2016" name="Genome Announc.">
        <title>Complete Genome Sequence of a Strain of Azospirillum thiophilum Isolated from a Sulfide Spring.</title>
        <authorList>
            <person name="Fomenkov A."/>
            <person name="Vincze T."/>
            <person name="Grabovich M."/>
            <person name="Anton B.P."/>
            <person name="Dubinina G."/>
            <person name="Orlova M."/>
            <person name="Belousova E."/>
            <person name="Roberts R.J."/>
        </authorList>
    </citation>
    <scope>NUCLEOTIDE SEQUENCE [LARGE SCALE GENOMIC DNA]</scope>
    <source>
        <strain evidence="3 4">BV-S</strain>
    </source>
</reference>
<evidence type="ECO:0000313" key="4">
    <source>
        <dbReference type="Proteomes" id="UP000069935"/>
    </source>
</evidence>